<sequence>MDPIATETKETPVVDSKVTEKVVEDVEDTPVVASGEDNETVPAEDAAPTTTEKEEVAAVESSGDAEVTENGNGEAKAAEPVEETEESVKRKVVEVEDDTEVPEKRAKTDEVEAVKPTEEEATA</sequence>
<feature type="compositionally biased region" description="Basic and acidic residues" evidence="1">
    <location>
        <begin position="101"/>
        <end position="123"/>
    </location>
</feature>
<gene>
    <name evidence="2" type="ORF">CLUMA_CG011215</name>
</gene>
<keyword evidence="3" id="KW-1185">Reference proteome</keyword>
<dbReference type="Proteomes" id="UP000183832">
    <property type="component" value="Unassembled WGS sequence"/>
</dbReference>
<reference evidence="2 3" key="1">
    <citation type="submission" date="2015-04" db="EMBL/GenBank/DDBJ databases">
        <authorList>
            <person name="Syromyatnikov M.Y."/>
            <person name="Popov V.N."/>
        </authorList>
    </citation>
    <scope>NUCLEOTIDE SEQUENCE [LARGE SCALE GENOMIC DNA]</scope>
</reference>
<feature type="compositionally biased region" description="Basic and acidic residues" evidence="1">
    <location>
        <begin position="7"/>
        <end position="24"/>
    </location>
</feature>
<organism evidence="2 3">
    <name type="scientific">Clunio marinus</name>
    <dbReference type="NCBI Taxonomy" id="568069"/>
    <lineage>
        <taxon>Eukaryota</taxon>
        <taxon>Metazoa</taxon>
        <taxon>Ecdysozoa</taxon>
        <taxon>Arthropoda</taxon>
        <taxon>Hexapoda</taxon>
        <taxon>Insecta</taxon>
        <taxon>Pterygota</taxon>
        <taxon>Neoptera</taxon>
        <taxon>Endopterygota</taxon>
        <taxon>Diptera</taxon>
        <taxon>Nematocera</taxon>
        <taxon>Chironomoidea</taxon>
        <taxon>Chironomidae</taxon>
        <taxon>Clunio</taxon>
    </lineage>
</organism>
<proteinExistence type="predicted"/>
<name>A0A1J1IC29_9DIPT</name>
<dbReference type="AlphaFoldDB" id="A0A1J1IC29"/>
<evidence type="ECO:0000256" key="1">
    <source>
        <dbReference type="SAM" id="MobiDB-lite"/>
    </source>
</evidence>
<evidence type="ECO:0000313" key="2">
    <source>
        <dbReference type="EMBL" id="CRK97839.1"/>
    </source>
</evidence>
<protein>
    <submittedName>
        <fullName evidence="2">CLUMA_CG011215, isoform A</fullName>
    </submittedName>
</protein>
<accession>A0A1J1IC29</accession>
<evidence type="ECO:0000313" key="3">
    <source>
        <dbReference type="Proteomes" id="UP000183832"/>
    </source>
</evidence>
<feature type="region of interest" description="Disordered" evidence="1">
    <location>
        <begin position="1"/>
        <end position="123"/>
    </location>
</feature>
<dbReference type="EMBL" id="CVRI01000047">
    <property type="protein sequence ID" value="CRK97839.1"/>
    <property type="molecule type" value="Genomic_DNA"/>
</dbReference>